<organism evidence="1 2">
    <name type="scientific">Rodentibacter pneumotropicus</name>
    <dbReference type="NCBI Taxonomy" id="758"/>
    <lineage>
        <taxon>Bacteria</taxon>
        <taxon>Pseudomonadati</taxon>
        <taxon>Pseudomonadota</taxon>
        <taxon>Gammaproteobacteria</taxon>
        <taxon>Pasteurellales</taxon>
        <taxon>Pasteurellaceae</taxon>
        <taxon>Rodentibacter</taxon>
    </lineage>
</organism>
<reference evidence="1 2" key="1">
    <citation type="submission" date="2018-12" db="EMBL/GenBank/DDBJ databases">
        <authorList>
            <consortium name="Pathogen Informatics"/>
        </authorList>
    </citation>
    <scope>NUCLEOTIDE SEQUENCE [LARGE SCALE GENOMIC DNA]</scope>
    <source>
        <strain evidence="1 2">NCTC8284</strain>
    </source>
</reference>
<dbReference type="InterPro" id="IPR010352">
    <property type="entry name" value="DUF945"/>
</dbReference>
<name>A0A3S4U1F2_9PAST</name>
<dbReference type="Pfam" id="PF06097">
    <property type="entry name" value="DUF945"/>
    <property type="match status" value="1"/>
</dbReference>
<proteinExistence type="predicted"/>
<evidence type="ECO:0000313" key="1">
    <source>
        <dbReference type="EMBL" id="VEH67585.1"/>
    </source>
</evidence>
<evidence type="ECO:0000313" key="2">
    <source>
        <dbReference type="Proteomes" id="UP000278733"/>
    </source>
</evidence>
<protein>
    <submittedName>
        <fullName evidence="1">Bacterial protein of uncharacterized function (DUF945)</fullName>
    </submittedName>
</protein>
<gene>
    <name evidence="1" type="ORF">NCTC8284_02782</name>
</gene>
<accession>A0A3S4U1F2</accession>
<dbReference type="AlphaFoldDB" id="A0A3S4U1F2"/>
<sequence length="66" mass="7514">MIAILGAAWVGGVWFTGQTAETEYKRQIELANQRFRTLGDSDSFNIEFKISNLSVVFSALKWKMKL</sequence>
<dbReference type="KEGG" id="rpne:NCTC8284_02782"/>
<dbReference type="Proteomes" id="UP000278733">
    <property type="component" value="Chromosome"/>
</dbReference>
<dbReference type="EMBL" id="LR134405">
    <property type="protein sequence ID" value="VEH67585.1"/>
    <property type="molecule type" value="Genomic_DNA"/>
</dbReference>